<evidence type="ECO:0000313" key="8">
    <source>
        <dbReference type="Proteomes" id="UP000434957"/>
    </source>
</evidence>
<dbReference type="SMART" id="SM00220">
    <property type="entry name" value="S_TKc"/>
    <property type="match status" value="1"/>
</dbReference>
<dbReference type="Pfam" id="PF00069">
    <property type="entry name" value="Pkinase"/>
    <property type="match status" value="1"/>
</dbReference>
<keyword evidence="2" id="KW-1133">Transmembrane helix</keyword>
<dbReference type="Gene3D" id="3.30.200.20">
    <property type="entry name" value="Phosphorylase Kinase, domain 1"/>
    <property type="match status" value="1"/>
</dbReference>
<evidence type="ECO:0000259" key="4">
    <source>
        <dbReference type="PROSITE" id="PS50011"/>
    </source>
</evidence>
<keyword evidence="3" id="KW-0732">Signal</keyword>
<name>A0A6A4D7Y6_9STRA</name>
<dbReference type="InterPro" id="IPR008271">
    <property type="entry name" value="Ser/Thr_kinase_AS"/>
</dbReference>
<feature type="transmembrane region" description="Helical" evidence="2">
    <location>
        <begin position="238"/>
        <end position="259"/>
    </location>
</feature>
<evidence type="ECO:0000256" key="3">
    <source>
        <dbReference type="SAM" id="SignalP"/>
    </source>
</evidence>
<keyword evidence="2" id="KW-0472">Membrane</keyword>
<dbReference type="InterPro" id="IPR000719">
    <property type="entry name" value="Prot_kinase_dom"/>
</dbReference>
<dbReference type="Proteomes" id="UP000434957">
    <property type="component" value="Unassembled WGS sequence"/>
</dbReference>
<reference evidence="6 8" key="1">
    <citation type="submission" date="2018-08" db="EMBL/GenBank/DDBJ databases">
        <title>Genomic investigation of the strawberry pathogen Phytophthora fragariae indicates pathogenicity is determined by transcriptional variation in three key races.</title>
        <authorList>
            <person name="Adams T.M."/>
            <person name="Armitage A.D."/>
            <person name="Sobczyk M.K."/>
            <person name="Bates H.J."/>
            <person name="Dunwell J.M."/>
            <person name="Nellist C.F."/>
            <person name="Harrison R.J."/>
        </authorList>
    </citation>
    <scope>NUCLEOTIDE SEQUENCE [LARGE SCALE GENOMIC DNA]</scope>
    <source>
        <strain evidence="5 7">SCRP249</strain>
        <strain evidence="6 8">SCRP333</strain>
    </source>
</reference>
<protein>
    <recommendedName>
        <fullName evidence="4">Protein kinase domain-containing protein</fullName>
    </recommendedName>
</protein>
<proteinExistence type="predicted"/>
<dbReference type="SUPFAM" id="SSF56112">
    <property type="entry name" value="Protein kinase-like (PK-like)"/>
    <property type="match status" value="1"/>
</dbReference>
<evidence type="ECO:0000313" key="6">
    <source>
        <dbReference type="EMBL" id="KAE9298129.1"/>
    </source>
</evidence>
<feature type="chain" id="PRO_5033524772" description="Protein kinase domain-containing protein" evidence="3">
    <location>
        <begin position="28"/>
        <end position="601"/>
    </location>
</feature>
<evidence type="ECO:0000313" key="7">
    <source>
        <dbReference type="Proteomes" id="UP000429607"/>
    </source>
</evidence>
<dbReference type="PROSITE" id="PS50011">
    <property type="entry name" value="PROTEIN_KINASE_DOM"/>
    <property type="match status" value="1"/>
</dbReference>
<keyword evidence="2" id="KW-0812">Transmembrane</keyword>
<dbReference type="PROSITE" id="PS00108">
    <property type="entry name" value="PROTEIN_KINASE_ST"/>
    <property type="match status" value="1"/>
</dbReference>
<dbReference type="Proteomes" id="UP000429607">
    <property type="component" value="Unassembled WGS sequence"/>
</dbReference>
<dbReference type="AlphaFoldDB" id="A0A6A4D7Y6"/>
<organism evidence="6 8">
    <name type="scientific">Phytophthora rubi</name>
    <dbReference type="NCBI Taxonomy" id="129364"/>
    <lineage>
        <taxon>Eukaryota</taxon>
        <taxon>Sar</taxon>
        <taxon>Stramenopiles</taxon>
        <taxon>Oomycota</taxon>
        <taxon>Peronosporomycetes</taxon>
        <taxon>Peronosporales</taxon>
        <taxon>Peronosporaceae</taxon>
        <taxon>Phytophthora</taxon>
    </lineage>
</organism>
<dbReference type="EMBL" id="QXFT01002447">
    <property type="protein sequence ID" value="KAE9298129.1"/>
    <property type="molecule type" value="Genomic_DNA"/>
</dbReference>
<dbReference type="InterPro" id="IPR011009">
    <property type="entry name" value="Kinase-like_dom_sf"/>
</dbReference>
<dbReference type="Gene3D" id="1.10.510.10">
    <property type="entry name" value="Transferase(Phosphotransferase) domain 1"/>
    <property type="match status" value="1"/>
</dbReference>
<gene>
    <name evidence="5" type="ORF">PR001_g22133</name>
    <name evidence="6" type="ORF">PR003_g23320</name>
</gene>
<dbReference type="GO" id="GO:0004674">
    <property type="term" value="F:protein serine/threonine kinase activity"/>
    <property type="evidence" value="ECO:0007669"/>
    <property type="project" value="TreeGrafter"/>
</dbReference>
<dbReference type="PANTHER" id="PTHR44329:SF214">
    <property type="entry name" value="PROTEIN KINASE DOMAIN-CONTAINING PROTEIN"/>
    <property type="match status" value="1"/>
</dbReference>
<evidence type="ECO:0000313" key="5">
    <source>
        <dbReference type="EMBL" id="KAE8988122.1"/>
    </source>
</evidence>
<sequence length="601" mass="64604">MKPGQVHVHFVAIVPLILSTQAPLVQSRVFSYTRFYTADDSKCSGIPQFIDIEEQTDSLDGCTPEECSATAVGNYGMVNCIPNDQEETALIYEAVNAPYVLVEVFSPDYAPCGMLSRALALHADGRCRALPTTAYSAGIAVVNADLSLEVHLYNGTECDGDALDFDVSSGDVGSACNTEYAANSFKFYASKTRSGSSMASGSSWGGNSSSQADHLSGSSISDSALSTGSSSSSMSGGVIAGVGAGCLVIVLIFAAVVFYRKKTSGRSVNSPGHSPDKDDYDGDLLAYDATTTTTSSQRTGSSGASNNAENLWNDEVIVAARIPRVKVVLQQRVSRGGYGEVYVGTFNSQRVAIKMLLPETRKRIQSVNAFLSEVKLMASLEHPQIVEFIGVAWDSLTDLCVVSQFMDGGDLRALLNRYESERVPVGFDYTKAKIAFDVAHALTYMHSLAPVLVHRDLKSKNILLSNELDAKLTDFGASRERVDRTMTAGVGTSLWMAPEMILGEKYDEKADMFSFGVVLSELDSHALPYANARRDRLTSDIALLQLVMQGSLRVEFSDACPPDMKELGLACVENDPAARPSAAQALYKLQVVLAQQVQEAE</sequence>
<feature type="signal peptide" evidence="3">
    <location>
        <begin position="1"/>
        <end position="27"/>
    </location>
</feature>
<evidence type="ECO:0000256" key="2">
    <source>
        <dbReference type="SAM" id="Phobius"/>
    </source>
</evidence>
<dbReference type="InterPro" id="IPR051681">
    <property type="entry name" value="Ser/Thr_Kinases-Pseudokinases"/>
</dbReference>
<dbReference type="EMBL" id="QXFV01002420">
    <property type="protein sequence ID" value="KAE8988122.1"/>
    <property type="molecule type" value="Genomic_DNA"/>
</dbReference>
<dbReference type="GO" id="GO:0005524">
    <property type="term" value="F:ATP binding"/>
    <property type="evidence" value="ECO:0007669"/>
    <property type="project" value="InterPro"/>
</dbReference>
<dbReference type="PANTHER" id="PTHR44329">
    <property type="entry name" value="SERINE/THREONINE-PROTEIN KINASE TNNI3K-RELATED"/>
    <property type="match status" value="1"/>
</dbReference>
<keyword evidence="8" id="KW-1185">Reference proteome</keyword>
<comment type="caution">
    <text evidence="6">The sequence shown here is derived from an EMBL/GenBank/DDBJ whole genome shotgun (WGS) entry which is preliminary data.</text>
</comment>
<feature type="domain" description="Protein kinase" evidence="4">
    <location>
        <begin position="327"/>
        <end position="593"/>
    </location>
</feature>
<feature type="region of interest" description="Disordered" evidence="1">
    <location>
        <begin position="264"/>
        <end position="283"/>
    </location>
</feature>
<evidence type="ECO:0000256" key="1">
    <source>
        <dbReference type="SAM" id="MobiDB-lite"/>
    </source>
</evidence>
<accession>A0A6A4D7Y6</accession>